<feature type="transmembrane region" description="Helical" evidence="10">
    <location>
        <begin position="182"/>
        <end position="201"/>
    </location>
</feature>
<dbReference type="PANTHER" id="PTHR43427:SF6">
    <property type="entry name" value="CHLORIDE CHANNEL PROTEIN CLC-E"/>
    <property type="match status" value="1"/>
</dbReference>
<evidence type="ECO:0000256" key="1">
    <source>
        <dbReference type="ARBA" id="ARBA00004141"/>
    </source>
</evidence>
<keyword evidence="9" id="KW-0407">Ion channel</keyword>
<dbReference type="RefSeq" id="WP_164470265.1">
    <property type="nucleotide sequence ID" value="NZ_CP033897.1"/>
</dbReference>
<feature type="transmembrane region" description="Helical" evidence="10">
    <location>
        <begin position="108"/>
        <end position="131"/>
    </location>
</feature>
<protein>
    <submittedName>
        <fullName evidence="11">H(+)/Cl(-) exchange transporter ClcA</fullName>
    </submittedName>
</protein>
<feature type="transmembrane region" description="Helical" evidence="10">
    <location>
        <begin position="143"/>
        <end position="162"/>
    </location>
</feature>
<keyword evidence="5" id="KW-0406">Ion transport</keyword>
<keyword evidence="2" id="KW-0813">Transport</keyword>
<evidence type="ECO:0000256" key="6">
    <source>
        <dbReference type="ARBA" id="ARBA00023136"/>
    </source>
</evidence>
<dbReference type="GO" id="GO:0005254">
    <property type="term" value="F:chloride channel activity"/>
    <property type="evidence" value="ECO:0007669"/>
    <property type="project" value="UniProtKB-KW"/>
</dbReference>
<dbReference type="InterPro" id="IPR014743">
    <property type="entry name" value="Cl-channel_core"/>
</dbReference>
<comment type="subcellular location">
    <subcellularLocation>
        <location evidence="1">Membrane</location>
        <topology evidence="1">Multi-pass membrane protein</topology>
    </subcellularLocation>
</comment>
<feature type="transmembrane region" description="Helical" evidence="10">
    <location>
        <begin position="61"/>
        <end position="81"/>
    </location>
</feature>
<dbReference type="InterPro" id="IPR050368">
    <property type="entry name" value="ClC-type_chloride_channel"/>
</dbReference>
<evidence type="ECO:0000256" key="4">
    <source>
        <dbReference type="ARBA" id="ARBA00022989"/>
    </source>
</evidence>
<name>A0A3G6IZC5_9CORY</name>
<dbReference type="GO" id="GO:0034707">
    <property type="term" value="C:chloride channel complex"/>
    <property type="evidence" value="ECO:0007669"/>
    <property type="project" value="UniProtKB-KW"/>
</dbReference>
<reference evidence="11 12" key="1">
    <citation type="submission" date="2018-11" db="EMBL/GenBank/DDBJ databases">
        <authorList>
            <person name="Kleinhagauer T."/>
            <person name="Glaeser S.P."/>
            <person name="Spergser J."/>
            <person name="Ruckert C."/>
            <person name="Kaempfer P."/>
            <person name="Busse H.-J."/>
        </authorList>
    </citation>
    <scope>NUCLEOTIDE SEQUENCE [LARGE SCALE GENOMIC DNA]</scope>
    <source>
        <strain evidence="11 12">W8</strain>
    </source>
</reference>
<gene>
    <name evidence="11" type="primary">clcA</name>
    <name evidence="11" type="ORF">CGERO_04090</name>
</gene>
<dbReference type="SUPFAM" id="SSF81340">
    <property type="entry name" value="Clc chloride channel"/>
    <property type="match status" value="1"/>
</dbReference>
<evidence type="ECO:0000313" key="11">
    <source>
        <dbReference type="EMBL" id="AZA11135.1"/>
    </source>
</evidence>
<evidence type="ECO:0000313" key="12">
    <source>
        <dbReference type="Proteomes" id="UP000271587"/>
    </source>
</evidence>
<keyword evidence="12" id="KW-1185">Reference proteome</keyword>
<evidence type="ECO:0000256" key="3">
    <source>
        <dbReference type="ARBA" id="ARBA00022692"/>
    </source>
</evidence>
<evidence type="ECO:0000256" key="10">
    <source>
        <dbReference type="SAM" id="Phobius"/>
    </source>
</evidence>
<sequence>MKPLAIVSSLVTVGVAAGLIGAGMTMLVHLIEHSTTWYFSMFLAVLGASMWWWLRGRNHSLLHVLVDATAQLIVVGAGASLGREQAPRQVASAIAQRVWIPETYKRHLSIAAAGAGLAAVYNIPIAGALYAIEVLGRKCHPTLVIFAALASGIATVTAWPLIGNHAFYSIPDAAMNTTTLLLLLPTMLLGGGLGWVFSGLAQRQIHRRVSGTWLMLSVPSAVVVVLLVAEVLPAVTGNGQLVLDLAFHSNLHSVEAAALLLAKLALTCLCLRAGARGGVLTPSLAVGGAAGAMLAAFVGADAVALALFGGAAALAVTQRAPLFAAMMAIELTHPDPWVVASMLGFAIPASALLARRQSGQARR</sequence>
<keyword evidence="3 10" id="KW-0812">Transmembrane</keyword>
<accession>A0A3G6IZC5</accession>
<keyword evidence="4 10" id="KW-1133">Transmembrane helix</keyword>
<proteinExistence type="predicted"/>
<organism evidence="11 12">
    <name type="scientific">Corynebacterium gerontici</name>
    <dbReference type="NCBI Taxonomy" id="2079234"/>
    <lineage>
        <taxon>Bacteria</taxon>
        <taxon>Bacillati</taxon>
        <taxon>Actinomycetota</taxon>
        <taxon>Actinomycetes</taxon>
        <taxon>Mycobacteriales</taxon>
        <taxon>Corynebacteriaceae</taxon>
        <taxon>Corynebacterium</taxon>
    </lineage>
</organism>
<evidence type="ECO:0000256" key="7">
    <source>
        <dbReference type="ARBA" id="ARBA00023173"/>
    </source>
</evidence>
<keyword evidence="6 10" id="KW-0472">Membrane</keyword>
<feature type="transmembrane region" description="Helical" evidence="10">
    <location>
        <begin position="37"/>
        <end position="54"/>
    </location>
</feature>
<evidence type="ECO:0000256" key="5">
    <source>
        <dbReference type="ARBA" id="ARBA00023065"/>
    </source>
</evidence>
<feature type="transmembrane region" description="Helical" evidence="10">
    <location>
        <begin position="287"/>
        <end position="316"/>
    </location>
</feature>
<keyword evidence="7" id="KW-0869">Chloride channel</keyword>
<dbReference type="Gene3D" id="1.10.3080.10">
    <property type="entry name" value="Clc chloride channel"/>
    <property type="match status" value="1"/>
</dbReference>
<evidence type="ECO:0000256" key="8">
    <source>
        <dbReference type="ARBA" id="ARBA00023214"/>
    </source>
</evidence>
<feature type="transmembrane region" description="Helical" evidence="10">
    <location>
        <begin position="213"/>
        <end position="236"/>
    </location>
</feature>
<keyword evidence="8" id="KW-0868">Chloride</keyword>
<feature type="transmembrane region" description="Helical" evidence="10">
    <location>
        <begin position="256"/>
        <end position="275"/>
    </location>
</feature>
<dbReference type="PANTHER" id="PTHR43427">
    <property type="entry name" value="CHLORIDE CHANNEL PROTEIN CLC-E"/>
    <property type="match status" value="1"/>
</dbReference>
<evidence type="ECO:0000256" key="2">
    <source>
        <dbReference type="ARBA" id="ARBA00022448"/>
    </source>
</evidence>
<dbReference type="KEGG" id="cgk:CGERO_04090"/>
<feature type="transmembrane region" description="Helical" evidence="10">
    <location>
        <begin position="336"/>
        <end position="354"/>
    </location>
</feature>
<dbReference type="Pfam" id="PF00654">
    <property type="entry name" value="Voltage_CLC"/>
    <property type="match status" value="1"/>
</dbReference>
<dbReference type="AlphaFoldDB" id="A0A3G6IZC5"/>
<feature type="transmembrane region" description="Helical" evidence="10">
    <location>
        <begin position="7"/>
        <end position="31"/>
    </location>
</feature>
<dbReference type="EMBL" id="CP033897">
    <property type="protein sequence ID" value="AZA11135.1"/>
    <property type="molecule type" value="Genomic_DNA"/>
</dbReference>
<dbReference type="Proteomes" id="UP000271587">
    <property type="component" value="Chromosome"/>
</dbReference>
<evidence type="ECO:0000256" key="9">
    <source>
        <dbReference type="ARBA" id="ARBA00023303"/>
    </source>
</evidence>
<dbReference type="InterPro" id="IPR001807">
    <property type="entry name" value="ClC"/>
</dbReference>